<comment type="subcellular location">
    <subcellularLocation>
        <location evidence="1">Membrane</location>
        <topology evidence="1">Multi-pass membrane protein</topology>
    </subcellularLocation>
</comment>
<evidence type="ECO:0000256" key="3">
    <source>
        <dbReference type="ARBA" id="ARBA00022448"/>
    </source>
</evidence>
<feature type="transmembrane region" description="Helical" evidence="8">
    <location>
        <begin position="422"/>
        <end position="446"/>
    </location>
</feature>
<accession>A0A8D8BEG2</accession>
<evidence type="ECO:0000313" key="9">
    <source>
        <dbReference type="EMBL" id="CAG6471970.1"/>
    </source>
</evidence>
<feature type="transmembrane region" description="Helical" evidence="8">
    <location>
        <begin position="189"/>
        <end position="211"/>
    </location>
</feature>
<evidence type="ECO:0000256" key="6">
    <source>
        <dbReference type="ARBA" id="ARBA00023136"/>
    </source>
</evidence>
<protein>
    <submittedName>
        <fullName evidence="9">Equilibrative nucleoside transporter 1</fullName>
    </submittedName>
</protein>
<keyword evidence="3" id="KW-0813">Transport</keyword>
<feature type="transmembrane region" description="Helical" evidence="8">
    <location>
        <begin position="325"/>
        <end position="343"/>
    </location>
</feature>
<feature type="transmembrane region" description="Helical" evidence="8">
    <location>
        <begin position="458"/>
        <end position="481"/>
    </location>
</feature>
<keyword evidence="4 8" id="KW-0812">Transmembrane</keyword>
<evidence type="ECO:0000256" key="4">
    <source>
        <dbReference type="ARBA" id="ARBA00022692"/>
    </source>
</evidence>
<dbReference type="InterPro" id="IPR002259">
    <property type="entry name" value="Eqnu_transpt"/>
</dbReference>
<evidence type="ECO:0000256" key="5">
    <source>
        <dbReference type="ARBA" id="ARBA00022989"/>
    </source>
</evidence>
<feature type="transmembrane region" description="Helical" evidence="8">
    <location>
        <begin position="223"/>
        <end position="246"/>
    </location>
</feature>
<reference evidence="9" key="1">
    <citation type="submission" date="2021-05" db="EMBL/GenBank/DDBJ databases">
        <authorList>
            <person name="Alioto T."/>
            <person name="Alioto T."/>
            <person name="Gomez Garrido J."/>
        </authorList>
    </citation>
    <scope>NUCLEOTIDE SEQUENCE</scope>
</reference>
<evidence type="ECO:0000256" key="1">
    <source>
        <dbReference type="ARBA" id="ARBA00004141"/>
    </source>
</evidence>
<feature type="transmembrane region" description="Helical" evidence="8">
    <location>
        <begin position="77"/>
        <end position="96"/>
    </location>
</feature>
<dbReference type="PIRSF" id="PIRSF016379">
    <property type="entry name" value="ENT"/>
    <property type="match status" value="1"/>
</dbReference>
<feature type="region of interest" description="Disordered" evidence="7">
    <location>
        <begin position="1"/>
        <end position="21"/>
    </location>
</feature>
<dbReference type="EMBL" id="HBUE01069014">
    <property type="protein sequence ID" value="CAG6471970.1"/>
    <property type="molecule type" value="Transcribed_RNA"/>
</dbReference>
<organism evidence="9">
    <name type="scientific">Culex pipiens</name>
    <name type="common">House mosquito</name>
    <dbReference type="NCBI Taxonomy" id="7175"/>
    <lineage>
        <taxon>Eukaryota</taxon>
        <taxon>Metazoa</taxon>
        <taxon>Ecdysozoa</taxon>
        <taxon>Arthropoda</taxon>
        <taxon>Hexapoda</taxon>
        <taxon>Insecta</taxon>
        <taxon>Pterygota</taxon>
        <taxon>Neoptera</taxon>
        <taxon>Endopterygota</taxon>
        <taxon>Diptera</taxon>
        <taxon>Nematocera</taxon>
        <taxon>Culicoidea</taxon>
        <taxon>Culicidae</taxon>
        <taxon>Culicinae</taxon>
        <taxon>Culicini</taxon>
        <taxon>Culex</taxon>
        <taxon>Culex</taxon>
    </lineage>
</organism>
<dbReference type="GO" id="GO:0005886">
    <property type="term" value="C:plasma membrane"/>
    <property type="evidence" value="ECO:0007669"/>
    <property type="project" value="TreeGrafter"/>
</dbReference>
<dbReference type="PRINTS" id="PR01130">
    <property type="entry name" value="DERENTRNSPRT"/>
</dbReference>
<keyword evidence="5 8" id="KW-1133">Transmembrane helix</keyword>
<evidence type="ECO:0000256" key="8">
    <source>
        <dbReference type="SAM" id="Phobius"/>
    </source>
</evidence>
<proteinExistence type="inferred from homology"/>
<feature type="transmembrane region" description="Helical" evidence="8">
    <location>
        <begin position="252"/>
        <end position="272"/>
    </location>
</feature>
<dbReference type="PANTHER" id="PTHR10332:SF88">
    <property type="entry name" value="EQUILIBRATIVE NUCLEOSIDE TRANSPORTER 1, ISOFORM A"/>
    <property type="match status" value="1"/>
</dbReference>
<dbReference type="SUPFAM" id="SSF103473">
    <property type="entry name" value="MFS general substrate transporter"/>
    <property type="match status" value="1"/>
</dbReference>
<evidence type="ECO:0000256" key="2">
    <source>
        <dbReference type="ARBA" id="ARBA00007965"/>
    </source>
</evidence>
<feature type="transmembrane region" description="Helical" evidence="8">
    <location>
        <begin position="387"/>
        <end position="410"/>
    </location>
</feature>
<sequence length="485" mass="53304">MDYATATTHRPLLQEDEEDDSEATFYDETNYAGSINAGSVDAIPSTAIVGSRTVRRTVDDGGGGGGLRIAPVDKYHFNYAVFYLLGMTTLLPWNFFVTSEEYWHYKFRNVTANDSSILTPRQIEFQSDLNIAASIPSTLFLLLNAGFGHLISLPVRMVGSLVLMFAIFIGTTALTLVDTDSWQDQFFLVTIASVVVVNAFSATMSGGLFGIAGQFSSDYMSAVVSGQALGGIFSAAADILALSFGAPPTSTAFMFFIVGTLVLLLTLIMYIVMSKTLFFKYHTASRTLMKSSMDVDGLTRELLPRQEPTFWGVLRKIWLYGFSEWLVFVTTLSIYPAVTILVGSQTRGHPWNDVYFLPVVNYLLFNTGDYIGRVCAGMFEWPSHSPFLISIMTIARIAFVPTMLLCNIQPHHNFPIMIHSDYIFMALMAGFALSNGYIANIALIGAPKSVNQQEKEMASSMMAAFLGVGLACGSTVSYMIIEMIK</sequence>
<feature type="transmembrane region" description="Helical" evidence="8">
    <location>
        <begin position="158"/>
        <end position="177"/>
    </location>
</feature>
<name>A0A8D8BEG2_CULPI</name>
<evidence type="ECO:0000256" key="7">
    <source>
        <dbReference type="SAM" id="MobiDB-lite"/>
    </source>
</evidence>
<dbReference type="GO" id="GO:0005337">
    <property type="term" value="F:nucleoside transmembrane transporter activity"/>
    <property type="evidence" value="ECO:0007669"/>
    <property type="project" value="InterPro"/>
</dbReference>
<dbReference type="InterPro" id="IPR036259">
    <property type="entry name" value="MFS_trans_sf"/>
</dbReference>
<dbReference type="Pfam" id="PF01733">
    <property type="entry name" value="Nucleoside_tran"/>
    <property type="match status" value="1"/>
</dbReference>
<comment type="similarity">
    <text evidence="2">Belongs to the SLC29A/ENT transporter (TC 2.A.57) family.</text>
</comment>
<feature type="transmembrane region" description="Helical" evidence="8">
    <location>
        <begin position="131"/>
        <end position="151"/>
    </location>
</feature>
<dbReference type="AlphaFoldDB" id="A0A8D8BEG2"/>
<keyword evidence="6 8" id="KW-0472">Membrane</keyword>
<dbReference type="PANTHER" id="PTHR10332">
    <property type="entry name" value="EQUILIBRATIVE NUCLEOSIDE TRANSPORTER"/>
    <property type="match status" value="1"/>
</dbReference>